<comment type="activity regulation">
    <text evidence="10">Na(+) is not transported, but it plays an essential structural role and its presence is essential for fluoride channel function.</text>
</comment>
<sequence>MTVLFIGLAGVLGALARYGVSLAVDPYTDPALFPLATLLCNFSGSFALGWLSGGGALRLGWSERKRIAVTTGFVGSYTTFSTFGAETVHFLDSGHGWMAAVYVMTSLWGGLLLAWAGGRLAEARKSGGEAV</sequence>
<evidence type="ECO:0000256" key="10">
    <source>
        <dbReference type="HAMAP-Rule" id="MF_00454"/>
    </source>
</evidence>
<organism evidence="11 12">
    <name type="scientific">Paenibacillus oceani</name>
    <dbReference type="NCBI Taxonomy" id="2772510"/>
    <lineage>
        <taxon>Bacteria</taxon>
        <taxon>Bacillati</taxon>
        <taxon>Bacillota</taxon>
        <taxon>Bacilli</taxon>
        <taxon>Bacillales</taxon>
        <taxon>Paenibacillaceae</taxon>
        <taxon>Paenibacillus</taxon>
    </lineage>
</organism>
<dbReference type="EMBL" id="JACXJA010000007">
    <property type="protein sequence ID" value="MBD2861986.1"/>
    <property type="molecule type" value="Genomic_DNA"/>
</dbReference>
<feature type="transmembrane region" description="Helical" evidence="10">
    <location>
        <begin position="97"/>
        <end position="116"/>
    </location>
</feature>
<keyword evidence="10" id="KW-0915">Sodium</keyword>
<evidence type="ECO:0000256" key="3">
    <source>
        <dbReference type="ARBA" id="ARBA00022692"/>
    </source>
</evidence>
<comment type="function">
    <text evidence="9 10">Fluoride-specific ion channel. Important for reducing fluoride concentration in the cell, thus reducing its toxicity.</text>
</comment>
<evidence type="ECO:0000256" key="8">
    <source>
        <dbReference type="ARBA" id="ARBA00035585"/>
    </source>
</evidence>
<dbReference type="GO" id="GO:0062054">
    <property type="term" value="F:fluoride channel activity"/>
    <property type="evidence" value="ECO:0007669"/>
    <property type="project" value="UniProtKB-UniRule"/>
</dbReference>
<comment type="subcellular location">
    <subcellularLocation>
        <location evidence="1 10">Cell membrane</location>
        <topology evidence="1 10">Multi-pass membrane protein</topology>
    </subcellularLocation>
</comment>
<name>A0A927C9K5_9BACL</name>
<comment type="similarity">
    <text evidence="7 10">Belongs to the fluoride channel Fluc/FEX (TC 1.A.43) family.</text>
</comment>
<evidence type="ECO:0000256" key="5">
    <source>
        <dbReference type="ARBA" id="ARBA00023136"/>
    </source>
</evidence>
<evidence type="ECO:0000256" key="1">
    <source>
        <dbReference type="ARBA" id="ARBA00004651"/>
    </source>
</evidence>
<feature type="binding site" evidence="10">
    <location>
        <position position="75"/>
    </location>
    <ligand>
        <name>Na(+)</name>
        <dbReference type="ChEBI" id="CHEBI:29101"/>
        <note>structural</note>
    </ligand>
</feature>
<keyword evidence="5 10" id="KW-0472">Membrane</keyword>
<dbReference type="InterPro" id="IPR003691">
    <property type="entry name" value="FluC"/>
</dbReference>
<evidence type="ECO:0000256" key="2">
    <source>
        <dbReference type="ARBA" id="ARBA00022475"/>
    </source>
</evidence>
<dbReference type="HAMAP" id="MF_00454">
    <property type="entry name" value="FluC"/>
    <property type="match status" value="1"/>
</dbReference>
<keyword evidence="2 10" id="KW-1003">Cell membrane</keyword>
<evidence type="ECO:0000256" key="6">
    <source>
        <dbReference type="ARBA" id="ARBA00023303"/>
    </source>
</evidence>
<dbReference type="GO" id="GO:0140114">
    <property type="term" value="P:cellular detoxification of fluoride"/>
    <property type="evidence" value="ECO:0007669"/>
    <property type="project" value="UniProtKB-UniRule"/>
</dbReference>
<keyword evidence="10" id="KW-0813">Transport</keyword>
<keyword evidence="4 10" id="KW-1133">Transmembrane helix</keyword>
<comment type="catalytic activity">
    <reaction evidence="8">
        <text>fluoride(in) = fluoride(out)</text>
        <dbReference type="Rhea" id="RHEA:76159"/>
        <dbReference type="ChEBI" id="CHEBI:17051"/>
    </reaction>
    <physiologicalReaction direction="left-to-right" evidence="8">
        <dbReference type="Rhea" id="RHEA:76160"/>
    </physiologicalReaction>
</comment>
<reference evidence="11" key="1">
    <citation type="submission" date="2020-09" db="EMBL/GenBank/DDBJ databases">
        <title>A novel bacterium of genus Paenibacillus, isolated from South China Sea.</title>
        <authorList>
            <person name="Huang H."/>
            <person name="Mo K."/>
            <person name="Hu Y."/>
        </authorList>
    </citation>
    <scope>NUCLEOTIDE SEQUENCE</scope>
    <source>
        <strain evidence="11">IB182363</strain>
    </source>
</reference>
<dbReference type="Proteomes" id="UP000639396">
    <property type="component" value="Unassembled WGS sequence"/>
</dbReference>
<evidence type="ECO:0000256" key="4">
    <source>
        <dbReference type="ARBA" id="ARBA00022989"/>
    </source>
</evidence>
<feature type="transmembrane region" description="Helical" evidence="10">
    <location>
        <begin position="67"/>
        <end position="85"/>
    </location>
</feature>
<keyword evidence="6 10" id="KW-0407">Ion channel</keyword>
<keyword evidence="3 10" id="KW-0812">Transmembrane</keyword>
<keyword evidence="12" id="KW-1185">Reference proteome</keyword>
<evidence type="ECO:0000313" key="11">
    <source>
        <dbReference type="EMBL" id="MBD2861986.1"/>
    </source>
</evidence>
<comment type="caution">
    <text evidence="11">The sequence shown here is derived from an EMBL/GenBank/DDBJ whole genome shotgun (WGS) entry which is preliminary data.</text>
</comment>
<proteinExistence type="inferred from homology"/>
<evidence type="ECO:0000256" key="9">
    <source>
        <dbReference type="ARBA" id="ARBA00049940"/>
    </source>
</evidence>
<dbReference type="PANTHER" id="PTHR28259:SF1">
    <property type="entry name" value="FLUORIDE EXPORT PROTEIN 1-RELATED"/>
    <property type="match status" value="1"/>
</dbReference>
<dbReference type="GO" id="GO:0005886">
    <property type="term" value="C:plasma membrane"/>
    <property type="evidence" value="ECO:0007669"/>
    <property type="project" value="UniProtKB-SubCell"/>
</dbReference>
<dbReference type="PANTHER" id="PTHR28259">
    <property type="entry name" value="FLUORIDE EXPORT PROTEIN 1-RELATED"/>
    <property type="match status" value="1"/>
</dbReference>
<dbReference type="RefSeq" id="WP_190926450.1">
    <property type="nucleotide sequence ID" value="NZ_JACXJA010000007.1"/>
</dbReference>
<keyword evidence="10" id="KW-0406">Ion transport</keyword>
<keyword evidence="10" id="KW-0479">Metal-binding</keyword>
<dbReference type="GO" id="GO:0046872">
    <property type="term" value="F:metal ion binding"/>
    <property type="evidence" value="ECO:0007669"/>
    <property type="project" value="UniProtKB-KW"/>
</dbReference>
<evidence type="ECO:0000256" key="7">
    <source>
        <dbReference type="ARBA" id="ARBA00035120"/>
    </source>
</evidence>
<feature type="transmembrane region" description="Helical" evidence="10">
    <location>
        <begin position="32"/>
        <end position="55"/>
    </location>
</feature>
<evidence type="ECO:0000313" key="12">
    <source>
        <dbReference type="Proteomes" id="UP000639396"/>
    </source>
</evidence>
<dbReference type="Pfam" id="PF02537">
    <property type="entry name" value="CRCB"/>
    <property type="match status" value="1"/>
</dbReference>
<protein>
    <recommendedName>
        <fullName evidence="10">Fluoride-specific ion channel FluC</fullName>
    </recommendedName>
</protein>
<gene>
    <name evidence="10" type="primary">fluC</name>
    <name evidence="10" type="synonym">crcB</name>
    <name evidence="11" type="ORF">IDH45_08340</name>
</gene>
<accession>A0A927C9K5</accession>
<feature type="binding site" evidence="10">
    <location>
        <position position="78"/>
    </location>
    <ligand>
        <name>Na(+)</name>
        <dbReference type="ChEBI" id="CHEBI:29101"/>
        <note>structural</note>
    </ligand>
</feature>
<dbReference type="AlphaFoldDB" id="A0A927C9K5"/>